<dbReference type="AlphaFoldDB" id="A0A0N1I9M2"/>
<evidence type="ECO:0000313" key="2">
    <source>
        <dbReference type="EMBL" id="KPJ14117.1"/>
    </source>
</evidence>
<dbReference type="GO" id="GO:0030687">
    <property type="term" value="C:preribosome, large subunit precursor"/>
    <property type="evidence" value="ECO:0007669"/>
    <property type="project" value="TreeGrafter"/>
</dbReference>
<organism evidence="2 3">
    <name type="scientific">Papilio machaon</name>
    <name type="common">Old World swallowtail butterfly</name>
    <dbReference type="NCBI Taxonomy" id="76193"/>
    <lineage>
        <taxon>Eukaryota</taxon>
        <taxon>Metazoa</taxon>
        <taxon>Ecdysozoa</taxon>
        <taxon>Arthropoda</taxon>
        <taxon>Hexapoda</taxon>
        <taxon>Insecta</taxon>
        <taxon>Pterygota</taxon>
        <taxon>Neoptera</taxon>
        <taxon>Endopterygota</taxon>
        <taxon>Lepidoptera</taxon>
        <taxon>Glossata</taxon>
        <taxon>Ditrysia</taxon>
        <taxon>Papilionoidea</taxon>
        <taxon>Papilionidae</taxon>
        <taxon>Papilioninae</taxon>
        <taxon>Papilio</taxon>
    </lineage>
</organism>
<feature type="region of interest" description="Disordered" evidence="1">
    <location>
        <begin position="94"/>
        <end position="117"/>
    </location>
</feature>
<dbReference type="STRING" id="76193.A0A0N1I9M2"/>
<accession>A0A0N1I9M2</accession>
<sequence>MDGEVLYHELIEKTEEEKAFIKKKREEKRRLKEKRKAQQDENVKRKQHEKEELKQKALEGIKKKKELTENQSGRFHNNNICWLYEWALTSEIPRPHKRQASSGSNYKYSPMSVVTEV</sequence>
<feature type="region of interest" description="Disordered" evidence="1">
    <location>
        <begin position="25"/>
        <end position="70"/>
    </location>
</feature>
<feature type="compositionally biased region" description="Basic residues" evidence="1">
    <location>
        <begin position="25"/>
        <end position="35"/>
    </location>
</feature>
<gene>
    <name evidence="2" type="ORF">RR48_03667</name>
</gene>
<dbReference type="InterPro" id="IPR045112">
    <property type="entry name" value="PPAN-like"/>
</dbReference>
<proteinExistence type="predicted"/>
<dbReference type="GO" id="GO:0000027">
    <property type="term" value="P:ribosomal large subunit assembly"/>
    <property type="evidence" value="ECO:0007669"/>
    <property type="project" value="TreeGrafter"/>
</dbReference>
<name>A0A0N1I9M2_PAPMA</name>
<reference evidence="2 3" key="1">
    <citation type="journal article" date="2015" name="Nat. Commun.">
        <title>Outbred genome sequencing and CRISPR/Cas9 gene editing in butterflies.</title>
        <authorList>
            <person name="Li X."/>
            <person name="Fan D."/>
            <person name="Zhang W."/>
            <person name="Liu G."/>
            <person name="Zhang L."/>
            <person name="Zhao L."/>
            <person name="Fang X."/>
            <person name="Chen L."/>
            <person name="Dong Y."/>
            <person name="Chen Y."/>
            <person name="Ding Y."/>
            <person name="Zhao R."/>
            <person name="Feng M."/>
            <person name="Zhu Y."/>
            <person name="Feng Y."/>
            <person name="Jiang X."/>
            <person name="Zhu D."/>
            <person name="Xiang H."/>
            <person name="Feng X."/>
            <person name="Li S."/>
            <person name="Wang J."/>
            <person name="Zhang G."/>
            <person name="Kronforst M.R."/>
            <person name="Wang W."/>
        </authorList>
    </citation>
    <scope>NUCLEOTIDE SEQUENCE [LARGE SCALE GENOMIC DNA]</scope>
    <source>
        <strain evidence="2">Ya'a_city_454_Pm</strain>
        <tissue evidence="2">Whole body</tissue>
    </source>
</reference>
<keyword evidence="3" id="KW-1185">Reference proteome</keyword>
<dbReference type="EMBL" id="KQ460542">
    <property type="protein sequence ID" value="KPJ14117.1"/>
    <property type="molecule type" value="Genomic_DNA"/>
</dbReference>
<protein>
    <submittedName>
        <fullName evidence="2">Suppressor of SWI4 1-like</fullName>
    </submittedName>
</protein>
<dbReference type="Proteomes" id="UP000053240">
    <property type="component" value="Unassembled WGS sequence"/>
</dbReference>
<evidence type="ECO:0000313" key="3">
    <source>
        <dbReference type="Proteomes" id="UP000053240"/>
    </source>
</evidence>
<dbReference type="PANTHER" id="PTHR12661:SF5">
    <property type="entry name" value="SUPPRESSOR OF SWI4 1 HOMOLOG"/>
    <property type="match status" value="1"/>
</dbReference>
<dbReference type="InParanoid" id="A0A0N1I9M2"/>
<dbReference type="PANTHER" id="PTHR12661">
    <property type="entry name" value="PETER PAN-RELATED"/>
    <property type="match status" value="1"/>
</dbReference>
<evidence type="ECO:0000256" key="1">
    <source>
        <dbReference type="SAM" id="MobiDB-lite"/>
    </source>
</evidence>
<feature type="compositionally biased region" description="Basic and acidic residues" evidence="1">
    <location>
        <begin position="36"/>
        <end position="61"/>
    </location>
</feature>
<dbReference type="GO" id="GO:0019843">
    <property type="term" value="F:rRNA binding"/>
    <property type="evidence" value="ECO:0007669"/>
    <property type="project" value="TreeGrafter"/>
</dbReference>